<accession>A0A8J5MF55</accession>
<organism evidence="1 2">
    <name type="scientific">Phytophthora aleatoria</name>
    <dbReference type="NCBI Taxonomy" id="2496075"/>
    <lineage>
        <taxon>Eukaryota</taxon>
        <taxon>Sar</taxon>
        <taxon>Stramenopiles</taxon>
        <taxon>Oomycota</taxon>
        <taxon>Peronosporomycetes</taxon>
        <taxon>Peronosporales</taxon>
        <taxon>Peronosporaceae</taxon>
        <taxon>Phytophthora</taxon>
    </lineage>
</organism>
<proteinExistence type="predicted"/>
<evidence type="ECO:0000313" key="2">
    <source>
        <dbReference type="Proteomes" id="UP000709295"/>
    </source>
</evidence>
<evidence type="ECO:0008006" key="3">
    <source>
        <dbReference type="Google" id="ProtNLM"/>
    </source>
</evidence>
<gene>
    <name evidence="1" type="ORF">JG688_00010311</name>
</gene>
<dbReference type="EMBL" id="JAENGY010000643">
    <property type="protein sequence ID" value="KAG6958932.1"/>
    <property type="molecule type" value="Genomic_DNA"/>
</dbReference>
<comment type="caution">
    <text evidence="1">The sequence shown here is derived from an EMBL/GenBank/DDBJ whole genome shotgun (WGS) entry which is preliminary data.</text>
</comment>
<dbReference type="Proteomes" id="UP000709295">
    <property type="component" value="Unassembled WGS sequence"/>
</dbReference>
<sequence length="175" mass="19860">MPGTTFLQEEDKMLVQTASKMSEQGTRRIAWKDVARKMKRWKRSPEDDTTRELTFQAQTMIFQRVARQKATYPGRPPHLNAGEILPRGVSSLIAAIQRVGPIRSTDVFVDIDSGVEMWLLSLHVRRLLEGVLELKYGVSWLIAPVTGLPELVVTLGVCDTQWVRSTRRVKQTLST</sequence>
<protein>
    <recommendedName>
        <fullName evidence="3">Myb-like domain-containing protein</fullName>
    </recommendedName>
</protein>
<reference evidence="1" key="1">
    <citation type="submission" date="2021-01" db="EMBL/GenBank/DDBJ databases">
        <title>Phytophthora aleatoria, a newly-described species from Pinus radiata is distinct from Phytophthora cactorum isolates based on comparative genomics.</title>
        <authorList>
            <person name="Mcdougal R."/>
            <person name="Panda P."/>
            <person name="Williams N."/>
            <person name="Studholme D.J."/>
        </authorList>
    </citation>
    <scope>NUCLEOTIDE SEQUENCE</scope>
    <source>
        <strain evidence="1">NZFS 4037</strain>
    </source>
</reference>
<evidence type="ECO:0000313" key="1">
    <source>
        <dbReference type="EMBL" id="KAG6958932.1"/>
    </source>
</evidence>
<name>A0A8J5MF55_9STRA</name>
<keyword evidence="2" id="KW-1185">Reference proteome</keyword>
<dbReference type="AlphaFoldDB" id="A0A8J5MF55"/>